<comment type="caution">
    <text evidence="2">The sequence shown here is derived from an EMBL/GenBank/DDBJ whole genome shotgun (WGS) entry which is preliminary data.</text>
</comment>
<evidence type="ECO:0000256" key="1">
    <source>
        <dbReference type="SAM" id="MobiDB-lite"/>
    </source>
</evidence>
<name>A0ABU6WXD9_9FABA</name>
<feature type="compositionally biased region" description="Polar residues" evidence="1">
    <location>
        <begin position="50"/>
        <end position="63"/>
    </location>
</feature>
<gene>
    <name evidence="2" type="ORF">PIB30_089314</name>
</gene>
<dbReference type="EMBL" id="JASCZI010182907">
    <property type="protein sequence ID" value="MED6188798.1"/>
    <property type="molecule type" value="Genomic_DNA"/>
</dbReference>
<sequence>MILPSEKTKDQAPSSIPSDLERQRTQGKVVASDLRKRNTQDSSKGLFMNKSRQVKTTFVNRESSPVDVDEEDRAGRETSNQALSMHATHESTPPHVPVVAQMCPKSKDQDFDLGNLLSQAKQVYSSGGKTPLREGTRLKKVVELEAAKVIPSTFANLAKIAAKILPILGLPLEELAANDQHKADLISAISALDDELPPLEASFIHQFGDFISGLYSASHLALADRKTDLDAVVDGWKLLCRKAVGCSEDTLQISQVLEQGNKSEQEAVSRIKTLEDELAAVRAGLANIKSTNDGLLEKLKRYGGIKTSMASAVSTTE</sequence>
<evidence type="ECO:0000313" key="3">
    <source>
        <dbReference type="Proteomes" id="UP001341840"/>
    </source>
</evidence>
<feature type="region of interest" description="Disordered" evidence="1">
    <location>
        <begin position="1"/>
        <end position="78"/>
    </location>
</feature>
<reference evidence="2 3" key="1">
    <citation type="journal article" date="2023" name="Plants (Basel)">
        <title>Bridging the Gap: Combining Genomics and Transcriptomics Approaches to Understand Stylosanthes scabra, an Orphan Legume from the Brazilian Caatinga.</title>
        <authorList>
            <person name="Ferreira-Neto J.R.C."/>
            <person name="da Silva M.D."/>
            <person name="Binneck E."/>
            <person name="de Melo N.F."/>
            <person name="da Silva R.H."/>
            <person name="de Melo A.L.T.M."/>
            <person name="Pandolfi V."/>
            <person name="Bustamante F.O."/>
            <person name="Brasileiro-Vidal A.C."/>
            <person name="Benko-Iseppon A.M."/>
        </authorList>
    </citation>
    <scope>NUCLEOTIDE SEQUENCE [LARGE SCALE GENOMIC DNA]</scope>
    <source>
        <tissue evidence="2">Leaves</tissue>
    </source>
</reference>
<accession>A0ABU6WXD9</accession>
<keyword evidence="3" id="KW-1185">Reference proteome</keyword>
<organism evidence="2 3">
    <name type="scientific">Stylosanthes scabra</name>
    <dbReference type="NCBI Taxonomy" id="79078"/>
    <lineage>
        <taxon>Eukaryota</taxon>
        <taxon>Viridiplantae</taxon>
        <taxon>Streptophyta</taxon>
        <taxon>Embryophyta</taxon>
        <taxon>Tracheophyta</taxon>
        <taxon>Spermatophyta</taxon>
        <taxon>Magnoliopsida</taxon>
        <taxon>eudicotyledons</taxon>
        <taxon>Gunneridae</taxon>
        <taxon>Pentapetalae</taxon>
        <taxon>rosids</taxon>
        <taxon>fabids</taxon>
        <taxon>Fabales</taxon>
        <taxon>Fabaceae</taxon>
        <taxon>Papilionoideae</taxon>
        <taxon>50 kb inversion clade</taxon>
        <taxon>dalbergioids sensu lato</taxon>
        <taxon>Dalbergieae</taxon>
        <taxon>Pterocarpus clade</taxon>
        <taxon>Stylosanthes</taxon>
    </lineage>
</organism>
<dbReference type="Proteomes" id="UP001341840">
    <property type="component" value="Unassembled WGS sequence"/>
</dbReference>
<evidence type="ECO:0000313" key="2">
    <source>
        <dbReference type="EMBL" id="MED6188798.1"/>
    </source>
</evidence>
<proteinExistence type="predicted"/>
<protein>
    <submittedName>
        <fullName evidence="2">Uncharacterized protein</fullName>
    </submittedName>
</protein>
<feature type="compositionally biased region" description="Basic and acidic residues" evidence="1">
    <location>
        <begin position="1"/>
        <end position="10"/>
    </location>
</feature>